<keyword evidence="3" id="KW-0813">Transport</keyword>
<dbReference type="PROSITE" id="PS52015">
    <property type="entry name" value="TONB_CTD"/>
    <property type="match status" value="1"/>
</dbReference>
<dbReference type="EMBL" id="CP027062">
    <property type="protein sequence ID" value="AVI50219.1"/>
    <property type="molecule type" value="Genomic_DNA"/>
</dbReference>
<keyword evidence="6" id="KW-0812">Transmembrane</keyword>
<comment type="subcellular location">
    <subcellularLocation>
        <location evidence="1">Cell inner membrane</location>
        <topology evidence="1">Single-pass membrane protein</topology>
        <orientation evidence="1">Periplasmic side</orientation>
    </subcellularLocation>
</comment>
<evidence type="ECO:0000256" key="2">
    <source>
        <dbReference type="ARBA" id="ARBA00006555"/>
    </source>
</evidence>
<keyword evidence="9" id="KW-0472">Membrane</keyword>
<dbReference type="Proteomes" id="UP000238442">
    <property type="component" value="Chromosome"/>
</dbReference>
<dbReference type="Gene3D" id="3.30.1150.10">
    <property type="match status" value="1"/>
</dbReference>
<dbReference type="GO" id="GO:0098797">
    <property type="term" value="C:plasma membrane protein complex"/>
    <property type="evidence" value="ECO:0007669"/>
    <property type="project" value="TreeGrafter"/>
</dbReference>
<keyword evidence="7" id="KW-0653">Protein transport</keyword>
<evidence type="ECO:0000256" key="8">
    <source>
        <dbReference type="ARBA" id="ARBA00022989"/>
    </source>
</evidence>
<dbReference type="InterPro" id="IPR006260">
    <property type="entry name" value="TonB/TolA_C"/>
</dbReference>
<dbReference type="PANTHER" id="PTHR33446:SF2">
    <property type="entry name" value="PROTEIN TONB"/>
    <property type="match status" value="1"/>
</dbReference>
<dbReference type="PANTHER" id="PTHR33446">
    <property type="entry name" value="PROTEIN TONB-RELATED"/>
    <property type="match status" value="1"/>
</dbReference>
<dbReference type="InterPro" id="IPR051045">
    <property type="entry name" value="TonB-dependent_transducer"/>
</dbReference>
<evidence type="ECO:0000313" key="12">
    <source>
        <dbReference type="Proteomes" id="UP000238442"/>
    </source>
</evidence>
<protein>
    <submittedName>
        <fullName evidence="11">Energy transducer TonB</fullName>
    </submittedName>
</protein>
<evidence type="ECO:0000256" key="1">
    <source>
        <dbReference type="ARBA" id="ARBA00004383"/>
    </source>
</evidence>
<organism evidence="11 12">
    <name type="scientific">Pukyongia salina</name>
    <dbReference type="NCBI Taxonomy" id="2094025"/>
    <lineage>
        <taxon>Bacteria</taxon>
        <taxon>Pseudomonadati</taxon>
        <taxon>Bacteroidota</taxon>
        <taxon>Flavobacteriia</taxon>
        <taxon>Flavobacteriales</taxon>
        <taxon>Flavobacteriaceae</taxon>
        <taxon>Pukyongia</taxon>
    </lineage>
</organism>
<dbReference type="GO" id="GO:0055085">
    <property type="term" value="P:transmembrane transport"/>
    <property type="evidence" value="ECO:0007669"/>
    <property type="project" value="InterPro"/>
</dbReference>
<keyword evidence="8" id="KW-1133">Transmembrane helix</keyword>
<keyword evidence="12" id="KW-1185">Reference proteome</keyword>
<accession>A0A2S0HU69</accession>
<evidence type="ECO:0000256" key="3">
    <source>
        <dbReference type="ARBA" id="ARBA00022448"/>
    </source>
</evidence>
<evidence type="ECO:0000256" key="4">
    <source>
        <dbReference type="ARBA" id="ARBA00022475"/>
    </source>
</evidence>
<gene>
    <name evidence="11" type="ORF">C5O00_03155</name>
</gene>
<evidence type="ECO:0000256" key="9">
    <source>
        <dbReference type="ARBA" id="ARBA00023136"/>
    </source>
</evidence>
<evidence type="ECO:0000256" key="6">
    <source>
        <dbReference type="ARBA" id="ARBA00022692"/>
    </source>
</evidence>
<evidence type="ECO:0000313" key="11">
    <source>
        <dbReference type="EMBL" id="AVI50219.1"/>
    </source>
</evidence>
<name>A0A2S0HU69_9FLAO</name>
<proteinExistence type="inferred from homology"/>
<keyword evidence="5" id="KW-0997">Cell inner membrane</keyword>
<dbReference type="GO" id="GO:0031992">
    <property type="term" value="F:energy transducer activity"/>
    <property type="evidence" value="ECO:0007669"/>
    <property type="project" value="TreeGrafter"/>
</dbReference>
<dbReference type="RefSeq" id="WP_105214869.1">
    <property type="nucleotide sequence ID" value="NZ_CP027062.1"/>
</dbReference>
<evidence type="ECO:0000259" key="10">
    <source>
        <dbReference type="PROSITE" id="PS52015"/>
    </source>
</evidence>
<evidence type="ECO:0000256" key="7">
    <source>
        <dbReference type="ARBA" id="ARBA00022927"/>
    </source>
</evidence>
<reference evidence="11 12" key="1">
    <citation type="submission" date="2018-02" db="EMBL/GenBank/DDBJ databases">
        <title>Genomic analysis of the strain RR4-38 isolated from a seawater recirculating aquaculture system.</title>
        <authorList>
            <person name="Kim Y.-S."/>
            <person name="Jang Y.H."/>
            <person name="Kim K.-H."/>
        </authorList>
    </citation>
    <scope>NUCLEOTIDE SEQUENCE [LARGE SCALE GENOMIC DNA]</scope>
    <source>
        <strain evidence="11 12">RR4-38</strain>
    </source>
</reference>
<dbReference type="SUPFAM" id="SSF74653">
    <property type="entry name" value="TolA/TonB C-terminal domain"/>
    <property type="match status" value="1"/>
</dbReference>
<dbReference type="NCBIfam" id="TIGR01352">
    <property type="entry name" value="tonB_Cterm"/>
    <property type="match status" value="1"/>
</dbReference>
<sequence>MKNLIVLLFLITTVGGYAQEWGTIEKNKITMREVAPVWPGCENDSATKRDNCFNTQLATHIAKNFKYPAEEYKKNIQGRVVVTFIVNTEGLIEIKSITGGNEGLQAEAKRNILSIPKMAKPGMLAGKPRAIEYTVPITFKTGK</sequence>
<evidence type="ECO:0000256" key="5">
    <source>
        <dbReference type="ARBA" id="ARBA00022519"/>
    </source>
</evidence>
<feature type="domain" description="TonB C-terminal" evidence="10">
    <location>
        <begin position="52"/>
        <end position="143"/>
    </location>
</feature>
<keyword evidence="4" id="KW-1003">Cell membrane</keyword>
<dbReference type="AlphaFoldDB" id="A0A2S0HU69"/>
<dbReference type="OrthoDB" id="1522859at2"/>
<dbReference type="KEGG" id="aue:C5O00_03155"/>
<comment type="similarity">
    <text evidence="2">Belongs to the TonB family.</text>
</comment>
<dbReference type="GO" id="GO:0015031">
    <property type="term" value="P:protein transport"/>
    <property type="evidence" value="ECO:0007669"/>
    <property type="project" value="UniProtKB-KW"/>
</dbReference>
<dbReference type="InterPro" id="IPR037682">
    <property type="entry name" value="TonB_C"/>
</dbReference>
<dbReference type="Pfam" id="PF03544">
    <property type="entry name" value="TonB_C"/>
    <property type="match status" value="1"/>
</dbReference>